<feature type="region of interest" description="Disordered" evidence="1">
    <location>
        <begin position="180"/>
        <end position="216"/>
    </location>
</feature>
<evidence type="ECO:0000256" key="1">
    <source>
        <dbReference type="SAM" id="MobiDB-lite"/>
    </source>
</evidence>
<sequence>MPKSRRGKGTARADLWRVVGGIDELALSFLKADMSKQDTTANSAIWSTLAERVFQNDTPKNRKWLYVVWRYNRKNIRGLVGDRSQLKETTAEEEDSLSDTSAVSHTEKLTEPDVRDEITSETAIEQETEQNFPKTEDRKPPKNDDASHWAEELPVQVLLAKHSSQLVMNSLTFLQALISKEQREPRENGTDQDPSDTWEDEEDRRSSISGHVQSQN</sequence>
<evidence type="ECO:0000313" key="2">
    <source>
        <dbReference type="EMBL" id="KAK2906712.1"/>
    </source>
</evidence>
<feature type="compositionally biased region" description="Acidic residues" evidence="1">
    <location>
        <begin position="193"/>
        <end position="202"/>
    </location>
</feature>
<feature type="compositionally biased region" description="Basic and acidic residues" evidence="1">
    <location>
        <begin position="180"/>
        <end position="189"/>
    </location>
</feature>
<comment type="caution">
    <text evidence="2">The sequence shown here is derived from an EMBL/GenBank/DDBJ whole genome shotgun (WGS) entry which is preliminary data.</text>
</comment>
<dbReference type="EMBL" id="JAUYZG010000005">
    <property type="protein sequence ID" value="KAK2906712.1"/>
    <property type="molecule type" value="Genomic_DNA"/>
</dbReference>
<feature type="compositionally biased region" description="Polar residues" evidence="1">
    <location>
        <begin position="207"/>
        <end position="216"/>
    </location>
</feature>
<feature type="compositionally biased region" description="Basic and acidic residues" evidence="1">
    <location>
        <begin position="134"/>
        <end position="146"/>
    </location>
</feature>
<organism evidence="2 3">
    <name type="scientific">Cirrhinus molitorella</name>
    <name type="common">mud carp</name>
    <dbReference type="NCBI Taxonomy" id="172907"/>
    <lineage>
        <taxon>Eukaryota</taxon>
        <taxon>Metazoa</taxon>
        <taxon>Chordata</taxon>
        <taxon>Craniata</taxon>
        <taxon>Vertebrata</taxon>
        <taxon>Euteleostomi</taxon>
        <taxon>Actinopterygii</taxon>
        <taxon>Neopterygii</taxon>
        <taxon>Teleostei</taxon>
        <taxon>Ostariophysi</taxon>
        <taxon>Cypriniformes</taxon>
        <taxon>Cyprinidae</taxon>
        <taxon>Labeoninae</taxon>
        <taxon>Labeonini</taxon>
        <taxon>Cirrhinus</taxon>
    </lineage>
</organism>
<gene>
    <name evidence="2" type="ORF">Q8A67_005697</name>
</gene>
<dbReference type="AlphaFoldDB" id="A0AA88TRZ6"/>
<feature type="region of interest" description="Disordered" evidence="1">
    <location>
        <begin position="87"/>
        <end position="146"/>
    </location>
</feature>
<name>A0AA88TRZ6_9TELE</name>
<reference evidence="2" key="1">
    <citation type="submission" date="2023-08" db="EMBL/GenBank/DDBJ databases">
        <title>Chromosome-level Genome Assembly of mud carp (Cirrhinus molitorella).</title>
        <authorList>
            <person name="Liu H."/>
        </authorList>
    </citation>
    <scope>NUCLEOTIDE SEQUENCE</scope>
    <source>
        <strain evidence="2">Prfri</strain>
        <tissue evidence="2">Muscle</tissue>
    </source>
</reference>
<feature type="compositionally biased region" description="Polar residues" evidence="1">
    <location>
        <begin position="120"/>
        <end position="133"/>
    </location>
</feature>
<feature type="compositionally biased region" description="Basic and acidic residues" evidence="1">
    <location>
        <begin position="105"/>
        <end position="118"/>
    </location>
</feature>
<dbReference type="Proteomes" id="UP001187343">
    <property type="component" value="Unassembled WGS sequence"/>
</dbReference>
<proteinExistence type="predicted"/>
<accession>A0AA88TRZ6</accession>
<protein>
    <submittedName>
        <fullName evidence="2">Uncharacterized protein</fullName>
    </submittedName>
</protein>
<keyword evidence="3" id="KW-1185">Reference proteome</keyword>
<evidence type="ECO:0000313" key="3">
    <source>
        <dbReference type="Proteomes" id="UP001187343"/>
    </source>
</evidence>